<name>A0A6A4X2H3_AMPAM</name>
<proteinExistence type="predicted"/>
<gene>
    <name evidence="2" type="ORF">FJT64_015974</name>
</gene>
<evidence type="ECO:0000313" key="2">
    <source>
        <dbReference type="EMBL" id="KAF0313507.1"/>
    </source>
</evidence>
<organism evidence="2 3">
    <name type="scientific">Amphibalanus amphitrite</name>
    <name type="common">Striped barnacle</name>
    <name type="synonym">Balanus amphitrite</name>
    <dbReference type="NCBI Taxonomy" id="1232801"/>
    <lineage>
        <taxon>Eukaryota</taxon>
        <taxon>Metazoa</taxon>
        <taxon>Ecdysozoa</taxon>
        <taxon>Arthropoda</taxon>
        <taxon>Crustacea</taxon>
        <taxon>Multicrustacea</taxon>
        <taxon>Cirripedia</taxon>
        <taxon>Thoracica</taxon>
        <taxon>Thoracicalcarea</taxon>
        <taxon>Balanomorpha</taxon>
        <taxon>Balanoidea</taxon>
        <taxon>Balanidae</taxon>
        <taxon>Amphibalaninae</taxon>
        <taxon>Amphibalanus</taxon>
    </lineage>
</organism>
<reference evidence="2 3" key="1">
    <citation type="submission" date="2019-07" db="EMBL/GenBank/DDBJ databases">
        <title>Draft genome assembly of a fouling barnacle, Amphibalanus amphitrite (Darwin, 1854): The first reference genome for Thecostraca.</title>
        <authorList>
            <person name="Kim W."/>
        </authorList>
    </citation>
    <scope>NUCLEOTIDE SEQUENCE [LARGE SCALE GENOMIC DNA]</scope>
    <source>
        <strain evidence="2">SNU_AA5</strain>
        <tissue evidence="2">Soma without cirri and trophi</tissue>
    </source>
</reference>
<dbReference type="Gene3D" id="1.20.58.80">
    <property type="entry name" value="Phosphotransferase system, lactose/cellobiose-type IIA subunit"/>
    <property type="match status" value="1"/>
</dbReference>
<dbReference type="SUPFAM" id="SSF116846">
    <property type="entry name" value="MIT domain"/>
    <property type="match status" value="1"/>
</dbReference>
<accession>A0A6A4X2H3</accession>
<dbReference type="OrthoDB" id="10508368at2759"/>
<sequence>MYSEAVTQYDAALRDFDCVVAQEMSQAVRDCVMAKMDAYAHRSEKLKAFLSRSRSPSLDGGSLGPADSETAETGASSDSGVETFDDGAHNAHNLSADSGAVQLIRGRNPAAPTSGGGGG</sequence>
<keyword evidence="3" id="KW-1185">Reference proteome</keyword>
<dbReference type="EMBL" id="VIIS01000087">
    <property type="protein sequence ID" value="KAF0313507.1"/>
    <property type="molecule type" value="Genomic_DNA"/>
</dbReference>
<evidence type="ECO:0000313" key="3">
    <source>
        <dbReference type="Proteomes" id="UP000440578"/>
    </source>
</evidence>
<evidence type="ECO:0000256" key="1">
    <source>
        <dbReference type="SAM" id="MobiDB-lite"/>
    </source>
</evidence>
<dbReference type="InterPro" id="IPR036181">
    <property type="entry name" value="MIT_dom_sf"/>
</dbReference>
<feature type="region of interest" description="Disordered" evidence="1">
    <location>
        <begin position="50"/>
        <end position="119"/>
    </location>
</feature>
<comment type="caution">
    <text evidence="2">The sequence shown here is derived from an EMBL/GenBank/DDBJ whole genome shotgun (WGS) entry which is preliminary data.</text>
</comment>
<dbReference type="AlphaFoldDB" id="A0A6A4X2H3"/>
<feature type="compositionally biased region" description="Polar residues" evidence="1">
    <location>
        <begin position="71"/>
        <end position="80"/>
    </location>
</feature>
<dbReference type="Proteomes" id="UP000440578">
    <property type="component" value="Unassembled WGS sequence"/>
</dbReference>
<protein>
    <submittedName>
        <fullName evidence="2">Uncharacterized protein</fullName>
    </submittedName>
</protein>